<comment type="similarity">
    <text evidence="10">Belongs to the AAA ATPase family.</text>
</comment>
<name>A0AAD9MML2_PROWI</name>
<dbReference type="Gene3D" id="3.40.50.300">
    <property type="entry name" value="P-loop containing nucleotide triphosphate hydrolases"/>
    <property type="match status" value="1"/>
</dbReference>
<evidence type="ECO:0000256" key="7">
    <source>
        <dbReference type="ARBA" id="ARBA00022946"/>
    </source>
</evidence>
<keyword evidence="5" id="KW-0378">Hydrolase</keyword>
<evidence type="ECO:0000259" key="12">
    <source>
        <dbReference type="SMART" id="SM00382"/>
    </source>
</evidence>
<dbReference type="InterPro" id="IPR041569">
    <property type="entry name" value="AAA_lid_3"/>
</dbReference>
<dbReference type="Proteomes" id="UP001255856">
    <property type="component" value="Unassembled WGS sequence"/>
</dbReference>
<keyword evidence="14" id="KW-1185">Reference proteome</keyword>
<dbReference type="PROSITE" id="PS00674">
    <property type="entry name" value="AAA"/>
    <property type="match status" value="1"/>
</dbReference>
<evidence type="ECO:0000256" key="2">
    <source>
        <dbReference type="ARBA" id="ARBA00022670"/>
    </source>
</evidence>
<feature type="region of interest" description="Disordered" evidence="11">
    <location>
        <begin position="390"/>
        <end position="417"/>
    </location>
</feature>
<comment type="subcellular location">
    <subcellularLocation>
        <location evidence="1">Membrane</location>
        <topology evidence="1">Multi-pass membrane protein</topology>
    </subcellularLocation>
</comment>
<dbReference type="Pfam" id="PF00004">
    <property type="entry name" value="AAA"/>
    <property type="match status" value="1"/>
</dbReference>
<keyword evidence="6 10" id="KW-0067">ATP-binding</keyword>
<proteinExistence type="inferred from homology"/>
<evidence type="ECO:0000256" key="4">
    <source>
        <dbReference type="ARBA" id="ARBA00022741"/>
    </source>
</evidence>
<evidence type="ECO:0000256" key="3">
    <source>
        <dbReference type="ARBA" id="ARBA00022692"/>
    </source>
</evidence>
<accession>A0AAD9MML2</accession>
<keyword evidence="9" id="KW-0472">Membrane</keyword>
<evidence type="ECO:0000256" key="10">
    <source>
        <dbReference type="RuleBase" id="RU003651"/>
    </source>
</evidence>
<keyword evidence="8" id="KW-1133">Transmembrane helix</keyword>
<evidence type="ECO:0000256" key="5">
    <source>
        <dbReference type="ARBA" id="ARBA00022801"/>
    </source>
</evidence>
<dbReference type="Pfam" id="PF17862">
    <property type="entry name" value="AAA_lid_3"/>
    <property type="match status" value="1"/>
</dbReference>
<keyword evidence="3" id="KW-0812">Transmembrane</keyword>
<evidence type="ECO:0000256" key="8">
    <source>
        <dbReference type="ARBA" id="ARBA00022989"/>
    </source>
</evidence>
<dbReference type="InterPro" id="IPR003960">
    <property type="entry name" value="ATPase_AAA_CS"/>
</dbReference>
<keyword evidence="7" id="KW-0809">Transit peptide</keyword>
<comment type="caution">
    <text evidence="13">The sequence shown here is derived from an EMBL/GenBank/DDBJ whole genome shotgun (WGS) entry which is preliminary data.</text>
</comment>
<dbReference type="GO" id="GO:0006508">
    <property type="term" value="P:proteolysis"/>
    <property type="evidence" value="ECO:0007669"/>
    <property type="project" value="UniProtKB-KW"/>
</dbReference>
<dbReference type="PANTHER" id="PTHR23076:SF110">
    <property type="entry name" value="INACTIVE ATP-DEPENDENT ZINC METALLOPROTEASE FTSHI 3, CHLOROPLASTIC-RELATED"/>
    <property type="match status" value="1"/>
</dbReference>
<dbReference type="InterPro" id="IPR003593">
    <property type="entry name" value="AAA+_ATPase"/>
</dbReference>
<dbReference type="InterPro" id="IPR027417">
    <property type="entry name" value="P-loop_NTPase"/>
</dbReference>
<protein>
    <recommendedName>
        <fullName evidence="12">AAA+ ATPase domain-containing protein</fullName>
    </recommendedName>
</protein>
<dbReference type="AlphaFoldDB" id="A0AAD9MML2"/>
<sequence>MERVRRLFAWRGLRRASALFLVAYLTLGVLANATGHGPSTQSVLYSDFLRLASGGGVETVLFEGQKIAAPDRIRYETTALPGHDPVPLLLAHGVRFGGAAPSVGGALRRAAGGLVSTLLPFAPTLWPGVDAAVRELEECVRCLREPERFAALGARLPSGVLLHGPPGTGKTLLARAVAGEAGVPFFVASASEFVELYVGRGAQRVRELFARAKESAPCVVFIDELDAVGQRRGLGQHEEREQTLDQLLTELDGFEARPGVLLLAATNRAASLDPALLRPGRLSRKIAVALPDEAGRAAILAVHLRRTPLAAGADGARLCAAIARVTPGMSGAELMNVVNEAAFVAVRAGRDAVGLPELLEAVRRTRHGVQAGGASPMQRLGAKLAHGLQRIAGQAETQPPRQPRALTGGGGGPSEDR</sequence>
<evidence type="ECO:0000313" key="13">
    <source>
        <dbReference type="EMBL" id="KAK2079878.1"/>
    </source>
</evidence>
<dbReference type="FunFam" id="3.40.50.300:FF:000277">
    <property type="entry name" value="ATP-dependent zinc metalloprotease FtsH"/>
    <property type="match status" value="1"/>
</dbReference>
<reference evidence="13" key="1">
    <citation type="submission" date="2021-01" db="EMBL/GenBank/DDBJ databases">
        <authorList>
            <person name="Eckstrom K.M.E."/>
        </authorList>
    </citation>
    <scope>NUCLEOTIDE SEQUENCE</scope>
    <source>
        <strain evidence="13">UVCC 0001</strain>
    </source>
</reference>
<dbReference type="PANTHER" id="PTHR23076">
    <property type="entry name" value="METALLOPROTEASE M41 FTSH"/>
    <property type="match status" value="1"/>
</dbReference>
<evidence type="ECO:0000256" key="9">
    <source>
        <dbReference type="ARBA" id="ARBA00023136"/>
    </source>
</evidence>
<dbReference type="EMBL" id="JASFZW010000002">
    <property type="protein sequence ID" value="KAK2079878.1"/>
    <property type="molecule type" value="Genomic_DNA"/>
</dbReference>
<dbReference type="SUPFAM" id="SSF52540">
    <property type="entry name" value="P-loop containing nucleoside triphosphate hydrolases"/>
    <property type="match status" value="1"/>
</dbReference>
<organism evidence="13 14">
    <name type="scientific">Prototheca wickerhamii</name>
    <dbReference type="NCBI Taxonomy" id="3111"/>
    <lineage>
        <taxon>Eukaryota</taxon>
        <taxon>Viridiplantae</taxon>
        <taxon>Chlorophyta</taxon>
        <taxon>core chlorophytes</taxon>
        <taxon>Trebouxiophyceae</taxon>
        <taxon>Chlorellales</taxon>
        <taxon>Chlorellaceae</taxon>
        <taxon>Prototheca</taxon>
    </lineage>
</organism>
<gene>
    <name evidence="13" type="ORF">QBZ16_002273</name>
</gene>
<evidence type="ECO:0000256" key="6">
    <source>
        <dbReference type="ARBA" id="ARBA00022840"/>
    </source>
</evidence>
<dbReference type="SMART" id="SM00382">
    <property type="entry name" value="AAA"/>
    <property type="match status" value="1"/>
</dbReference>
<evidence type="ECO:0000256" key="11">
    <source>
        <dbReference type="SAM" id="MobiDB-lite"/>
    </source>
</evidence>
<keyword evidence="4 10" id="KW-0547">Nucleotide-binding</keyword>
<keyword evidence="2" id="KW-0645">Protease</keyword>
<dbReference type="GO" id="GO:0009535">
    <property type="term" value="C:chloroplast thylakoid membrane"/>
    <property type="evidence" value="ECO:0007669"/>
    <property type="project" value="TreeGrafter"/>
</dbReference>
<dbReference type="Gene3D" id="1.10.8.60">
    <property type="match status" value="1"/>
</dbReference>
<evidence type="ECO:0000256" key="1">
    <source>
        <dbReference type="ARBA" id="ARBA00004141"/>
    </source>
</evidence>
<feature type="domain" description="AAA+ ATPase" evidence="12">
    <location>
        <begin position="156"/>
        <end position="292"/>
    </location>
</feature>
<dbReference type="InterPro" id="IPR003959">
    <property type="entry name" value="ATPase_AAA_core"/>
</dbReference>
<dbReference type="GO" id="GO:0005524">
    <property type="term" value="F:ATP binding"/>
    <property type="evidence" value="ECO:0007669"/>
    <property type="project" value="UniProtKB-KW"/>
</dbReference>
<feature type="compositionally biased region" description="Gly residues" evidence="11">
    <location>
        <begin position="407"/>
        <end position="417"/>
    </location>
</feature>
<dbReference type="GO" id="GO:0004176">
    <property type="term" value="F:ATP-dependent peptidase activity"/>
    <property type="evidence" value="ECO:0007669"/>
    <property type="project" value="TreeGrafter"/>
</dbReference>
<dbReference type="GO" id="GO:0016887">
    <property type="term" value="F:ATP hydrolysis activity"/>
    <property type="evidence" value="ECO:0007669"/>
    <property type="project" value="InterPro"/>
</dbReference>
<evidence type="ECO:0000313" key="14">
    <source>
        <dbReference type="Proteomes" id="UP001255856"/>
    </source>
</evidence>